<feature type="domain" description="Cryptic loci regulator 2 C-terminal" evidence="2">
    <location>
        <begin position="784"/>
        <end position="958"/>
    </location>
</feature>
<protein>
    <recommendedName>
        <fullName evidence="6">Cryptic loci regulator 2 N-terminal domain-containing protein</fullName>
    </recommendedName>
</protein>
<feature type="region of interest" description="Disordered" evidence="1">
    <location>
        <begin position="1"/>
        <end position="36"/>
    </location>
</feature>
<evidence type="ECO:0000259" key="3">
    <source>
        <dbReference type="Pfam" id="PF16761"/>
    </source>
</evidence>
<dbReference type="OrthoDB" id="2421327at2759"/>
<dbReference type="PANTHER" id="PTHR38046">
    <property type="entry name" value="CRYPTIC LOCI REGULATOR 2"/>
    <property type="match status" value="1"/>
</dbReference>
<evidence type="ECO:0000259" key="2">
    <source>
        <dbReference type="Pfam" id="PF10383"/>
    </source>
</evidence>
<keyword evidence="5" id="KW-1185">Reference proteome</keyword>
<dbReference type="GO" id="GO:0070824">
    <property type="term" value="C:SHREC complex"/>
    <property type="evidence" value="ECO:0007669"/>
    <property type="project" value="InterPro"/>
</dbReference>
<feature type="compositionally biased region" description="Basic and acidic residues" evidence="1">
    <location>
        <begin position="398"/>
        <end position="408"/>
    </location>
</feature>
<dbReference type="GO" id="GO:0030466">
    <property type="term" value="P:silent mating-type cassette heterochromatin formation"/>
    <property type="evidence" value="ECO:0007669"/>
    <property type="project" value="TreeGrafter"/>
</dbReference>
<organism evidence="4 5">
    <name type="scientific">Dacryopinax primogenitus (strain DJM 731)</name>
    <name type="common">Brown rot fungus</name>
    <dbReference type="NCBI Taxonomy" id="1858805"/>
    <lineage>
        <taxon>Eukaryota</taxon>
        <taxon>Fungi</taxon>
        <taxon>Dikarya</taxon>
        <taxon>Basidiomycota</taxon>
        <taxon>Agaricomycotina</taxon>
        <taxon>Dacrymycetes</taxon>
        <taxon>Dacrymycetales</taxon>
        <taxon>Dacrymycetaceae</taxon>
        <taxon>Dacryopinax</taxon>
    </lineage>
</organism>
<feature type="compositionally biased region" description="Acidic residues" evidence="1">
    <location>
        <begin position="107"/>
        <end position="117"/>
    </location>
</feature>
<evidence type="ECO:0000313" key="5">
    <source>
        <dbReference type="Proteomes" id="UP000030653"/>
    </source>
</evidence>
<dbReference type="GO" id="GO:0031934">
    <property type="term" value="C:mating-type region heterochromatin"/>
    <property type="evidence" value="ECO:0007669"/>
    <property type="project" value="TreeGrafter"/>
</dbReference>
<dbReference type="HOGENOM" id="CLU_294055_0_0_1"/>
<reference evidence="4 5" key="1">
    <citation type="journal article" date="2012" name="Science">
        <title>The Paleozoic origin of enzymatic lignin decomposition reconstructed from 31 fungal genomes.</title>
        <authorList>
            <person name="Floudas D."/>
            <person name="Binder M."/>
            <person name="Riley R."/>
            <person name="Barry K."/>
            <person name="Blanchette R.A."/>
            <person name="Henrissat B."/>
            <person name="Martinez A.T."/>
            <person name="Otillar R."/>
            <person name="Spatafora J.W."/>
            <person name="Yadav J.S."/>
            <person name="Aerts A."/>
            <person name="Benoit I."/>
            <person name="Boyd A."/>
            <person name="Carlson A."/>
            <person name="Copeland A."/>
            <person name="Coutinho P.M."/>
            <person name="de Vries R.P."/>
            <person name="Ferreira P."/>
            <person name="Findley K."/>
            <person name="Foster B."/>
            <person name="Gaskell J."/>
            <person name="Glotzer D."/>
            <person name="Gorecki P."/>
            <person name="Heitman J."/>
            <person name="Hesse C."/>
            <person name="Hori C."/>
            <person name="Igarashi K."/>
            <person name="Jurgens J.A."/>
            <person name="Kallen N."/>
            <person name="Kersten P."/>
            <person name="Kohler A."/>
            <person name="Kuees U."/>
            <person name="Kumar T.K.A."/>
            <person name="Kuo A."/>
            <person name="LaButti K."/>
            <person name="Larrondo L.F."/>
            <person name="Lindquist E."/>
            <person name="Ling A."/>
            <person name="Lombard V."/>
            <person name="Lucas S."/>
            <person name="Lundell T."/>
            <person name="Martin R."/>
            <person name="McLaughlin D.J."/>
            <person name="Morgenstern I."/>
            <person name="Morin E."/>
            <person name="Murat C."/>
            <person name="Nagy L.G."/>
            <person name="Nolan M."/>
            <person name="Ohm R.A."/>
            <person name="Patyshakuliyeva A."/>
            <person name="Rokas A."/>
            <person name="Ruiz-Duenas F.J."/>
            <person name="Sabat G."/>
            <person name="Salamov A."/>
            <person name="Samejima M."/>
            <person name="Schmutz J."/>
            <person name="Slot J.C."/>
            <person name="St John F."/>
            <person name="Stenlid J."/>
            <person name="Sun H."/>
            <person name="Sun S."/>
            <person name="Syed K."/>
            <person name="Tsang A."/>
            <person name="Wiebenga A."/>
            <person name="Young D."/>
            <person name="Pisabarro A."/>
            <person name="Eastwood D.C."/>
            <person name="Martin F."/>
            <person name="Cullen D."/>
            <person name="Grigoriev I.V."/>
            <person name="Hibbett D.S."/>
        </authorList>
    </citation>
    <scope>NUCLEOTIDE SEQUENCE [LARGE SCALE GENOMIC DNA]</scope>
    <source>
        <strain evidence="4 5">DJM-731 SS1</strain>
    </source>
</reference>
<dbReference type="Proteomes" id="UP000030653">
    <property type="component" value="Unassembled WGS sequence"/>
</dbReference>
<proteinExistence type="predicted"/>
<dbReference type="InterPro" id="IPR031915">
    <property type="entry name" value="Clr2_N"/>
</dbReference>
<dbReference type="InterPro" id="IPR038986">
    <property type="entry name" value="Clr2"/>
</dbReference>
<dbReference type="Pfam" id="PF16761">
    <property type="entry name" value="Clr2_transil"/>
    <property type="match status" value="1"/>
</dbReference>
<feature type="region of interest" description="Disordered" evidence="1">
    <location>
        <begin position="561"/>
        <end position="585"/>
    </location>
</feature>
<dbReference type="PANTHER" id="PTHR38046:SF1">
    <property type="entry name" value="CRYPTIC LOCI REGULATOR 2"/>
    <property type="match status" value="1"/>
</dbReference>
<evidence type="ECO:0008006" key="6">
    <source>
        <dbReference type="Google" id="ProtNLM"/>
    </source>
</evidence>
<feature type="region of interest" description="Disordered" evidence="1">
    <location>
        <begin position="283"/>
        <end position="359"/>
    </location>
</feature>
<evidence type="ECO:0000313" key="4">
    <source>
        <dbReference type="EMBL" id="EJT98703.1"/>
    </source>
</evidence>
<dbReference type="InterPro" id="IPR018839">
    <property type="entry name" value="Tscrpt-silencing_Clr2_C"/>
</dbReference>
<evidence type="ECO:0000256" key="1">
    <source>
        <dbReference type="SAM" id="MobiDB-lite"/>
    </source>
</evidence>
<dbReference type="STRING" id="1858805.M5FSB6"/>
<dbReference type="RefSeq" id="XP_040625601.1">
    <property type="nucleotide sequence ID" value="XM_040773626.1"/>
</dbReference>
<feature type="compositionally biased region" description="Acidic residues" evidence="1">
    <location>
        <begin position="177"/>
        <end position="186"/>
    </location>
</feature>
<feature type="region of interest" description="Disordered" evidence="1">
    <location>
        <begin position="391"/>
        <end position="421"/>
    </location>
</feature>
<feature type="region of interest" description="Disordered" evidence="1">
    <location>
        <begin position="176"/>
        <end position="228"/>
    </location>
</feature>
<dbReference type="GeneID" id="63688688"/>
<dbReference type="EMBL" id="JH795872">
    <property type="protein sequence ID" value="EJT98703.1"/>
    <property type="molecule type" value="Genomic_DNA"/>
</dbReference>
<dbReference type="GO" id="GO:0033553">
    <property type="term" value="C:rDNA heterochromatin"/>
    <property type="evidence" value="ECO:0007669"/>
    <property type="project" value="TreeGrafter"/>
</dbReference>
<feature type="domain" description="Cryptic loci regulator 2 N-terminal" evidence="3">
    <location>
        <begin position="457"/>
        <end position="524"/>
    </location>
</feature>
<sequence>MDPETAPDPVLHPNGQNGHLDPPADTQPPSSSKGSNLYEAFMAFSAEEEDGAVDSAEVSPSDALEEIEDQVQEVAESVEGAVQNVVDDLDDLFGEDELGDDGKEVVDQGETEPEVDEDVQKVNFPPEDGEQPVAADVVDADETDELEESAVDVQVEEGEEGAVTVSTDVEHAIDDAVGGDDDEVEPIEPPATEPDVEQAIDHDIGGDDDEVEPIESPATEPEVAEAEAKEVDAAMEDDQLDIVEDDTVEGVAVEAVEVSEPVEEEVDAEEVVETVEGMELELAESAAEQSEPIAAEDGAVPEHAETALAHDTTGPEPEVQVTEEVEAVQEHPAADEEDVSMNVDAGPAGGETELVGDDSEIAEKVEGADGEEVDQLMEEAEQVEEAEIQYDMPDEDGEMRFPRSDGQSDRLPGSKKGPPMLDRMEVVPRNSETQKTYLKKIGQGVAEKLMGLTDQKYRFNDLPKNYRLYQQHRSGGTANARPDMYLYGSKTVLKFRSTTQFIPHAIWLLTDPTLNNKNCYCSHCSSRPHSEAYVEIQTPERSLKRKSSTLKPESAVKKIKLPDTPIPRDSNSVRPKAVRADRETELASADRLEAPRSGEIIWVHVEPPITGKKPGEVIEFWPCLVIKYEPKRKFLPTENNGTGVAAPAWEVQALGTVKNAYARAESILPYQSYDFPQTTKDVLLDFRSTSTDFDDFMWFNPFEDPPKEKPCTLNKRRSLPDLRTHSNKARTFKNAAPALVLALQMCARLGNGWTTTDAYAHPVPAQNVENPPPISTQNPSRRFEGVFWGAERIWEGDFVRLNIQFKSDLPEKDYRKHLLNNMSEGADGRGLFMHVNAFHFLHYEADTQNSSEKKECWMAGPVFETIFDGEADPAILSGENNAPLPEPSPAFDLVRDTPVLSASALGILAERKDTSDVPAGVPTQYPWPPAPSGFKFRPLLAKDEELYINISCLAGRYYPTIFFKQLLVGRHDLTKTSNGISTPQLLSMAGFMPGYVYAALCEKYNHDRSAMVVSAEEESKEVLSAIWSGDNA</sequence>
<feature type="region of interest" description="Disordered" evidence="1">
    <location>
        <begin position="93"/>
        <end position="131"/>
    </location>
</feature>
<name>M5FSB6_DACPD</name>
<gene>
    <name evidence="4" type="ORF">DACRYDRAFT_24285</name>
</gene>
<dbReference type="AlphaFoldDB" id="M5FSB6"/>
<dbReference type="Pfam" id="PF10383">
    <property type="entry name" value="Clr2"/>
    <property type="match status" value="1"/>
</dbReference>
<accession>M5FSB6</accession>